<evidence type="ECO:0000256" key="3">
    <source>
        <dbReference type="ARBA" id="ARBA00022528"/>
    </source>
</evidence>
<name>A0A9W6BF38_9CHLO</name>
<keyword evidence="7" id="KW-0479">Metal-binding</keyword>
<evidence type="ECO:0000313" key="20">
    <source>
        <dbReference type="EMBL" id="GLC50630.1"/>
    </source>
</evidence>
<proteinExistence type="inferred from homology"/>
<keyword evidence="4" id="KW-0934">Plastid</keyword>
<dbReference type="AlphaFoldDB" id="A0A9W6BF38"/>
<keyword evidence="6" id="KW-0812">Transmembrane</keyword>
<evidence type="ECO:0000256" key="16">
    <source>
        <dbReference type="ARBA" id="ARBA00048889"/>
    </source>
</evidence>
<keyword evidence="13" id="KW-0472">Membrane</keyword>
<dbReference type="Proteomes" id="UP001165080">
    <property type="component" value="Unassembled WGS sequence"/>
</dbReference>
<dbReference type="InterPro" id="IPR002893">
    <property type="entry name" value="Znf_MYND"/>
</dbReference>
<keyword evidence="9" id="KW-0418">Kinase</keyword>
<evidence type="ECO:0000256" key="18">
    <source>
        <dbReference type="SAM" id="MobiDB-lite"/>
    </source>
</evidence>
<comment type="caution">
    <text evidence="20">The sequence shown here is derived from an EMBL/GenBank/DDBJ whole genome shotgun (WGS) entry which is preliminary data.</text>
</comment>
<evidence type="ECO:0000256" key="12">
    <source>
        <dbReference type="ARBA" id="ARBA00022989"/>
    </source>
</evidence>
<dbReference type="Pfam" id="PF01753">
    <property type="entry name" value="zf-MYND"/>
    <property type="match status" value="1"/>
</dbReference>
<dbReference type="Gene3D" id="6.10.140.2220">
    <property type="match status" value="1"/>
</dbReference>
<keyword evidence="8 17" id="KW-0863">Zinc-finger</keyword>
<reference evidence="20 21" key="1">
    <citation type="journal article" date="2023" name="Commun. Biol.">
        <title>Reorganization of the ancestral sex-determining regions during the evolution of trioecy in Pleodorina starrii.</title>
        <authorList>
            <person name="Takahashi K."/>
            <person name="Suzuki S."/>
            <person name="Kawai-Toyooka H."/>
            <person name="Yamamoto K."/>
            <person name="Hamaji T."/>
            <person name="Ootsuki R."/>
            <person name="Yamaguchi H."/>
            <person name="Kawachi M."/>
            <person name="Higashiyama T."/>
            <person name="Nozaki H."/>
        </authorList>
    </citation>
    <scope>NUCLEOTIDE SEQUENCE [LARGE SCALE GENOMIC DNA]</scope>
    <source>
        <strain evidence="20 21">NIES-4479</strain>
    </source>
</reference>
<dbReference type="EMBL" id="BRXU01000003">
    <property type="protein sequence ID" value="GLC50630.1"/>
    <property type="molecule type" value="Genomic_DNA"/>
</dbReference>
<evidence type="ECO:0000256" key="9">
    <source>
        <dbReference type="ARBA" id="ARBA00022777"/>
    </source>
</evidence>
<dbReference type="GO" id="GO:0010276">
    <property type="term" value="F:phytol kinase activity"/>
    <property type="evidence" value="ECO:0007669"/>
    <property type="project" value="UniProtKB-EC"/>
</dbReference>
<feature type="domain" description="MYND-type" evidence="19">
    <location>
        <begin position="324"/>
        <end position="369"/>
    </location>
</feature>
<accession>A0A9W6BF38</accession>
<keyword evidence="3" id="KW-0150">Chloroplast</keyword>
<dbReference type="EC" id="2.7.1.182" evidence="15"/>
<keyword evidence="21" id="KW-1185">Reference proteome</keyword>
<comment type="subcellular location">
    <subcellularLocation>
        <location evidence="1">Plastid</location>
        <location evidence="1">Chloroplast membrane</location>
        <topology evidence="1">Multi-pass membrane protein</topology>
    </subcellularLocation>
</comment>
<comment type="similarity">
    <text evidence="2">Belongs to the polyprenol kinase family.</text>
</comment>
<dbReference type="GO" id="GO:0016020">
    <property type="term" value="C:membrane"/>
    <property type="evidence" value="ECO:0007669"/>
    <property type="project" value="UniProtKB-SubCell"/>
</dbReference>
<feature type="region of interest" description="Disordered" evidence="18">
    <location>
        <begin position="24"/>
        <end position="55"/>
    </location>
</feature>
<gene>
    <name evidence="20" type="primary">PLESTBF000213</name>
    <name evidence="20" type="ORF">PLESTB_000401200</name>
</gene>
<evidence type="ECO:0000256" key="7">
    <source>
        <dbReference type="ARBA" id="ARBA00022723"/>
    </source>
</evidence>
<dbReference type="InterPro" id="IPR039606">
    <property type="entry name" value="Phytol/farnesol_kinase"/>
</dbReference>
<evidence type="ECO:0000256" key="14">
    <source>
        <dbReference type="ARBA" id="ARBA00024015"/>
    </source>
</evidence>
<dbReference type="GO" id="GO:0008270">
    <property type="term" value="F:zinc ion binding"/>
    <property type="evidence" value="ECO:0007669"/>
    <property type="project" value="UniProtKB-KW"/>
</dbReference>
<evidence type="ECO:0000259" key="19">
    <source>
        <dbReference type="PROSITE" id="PS50865"/>
    </source>
</evidence>
<dbReference type="PANTHER" id="PTHR32523:SF8">
    <property type="entry name" value="DOLICHOL KINASE"/>
    <property type="match status" value="1"/>
</dbReference>
<evidence type="ECO:0000256" key="15">
    <source>
        <dbReference type="ARBA" id="ARBA00039024"/>
    </source>
</evidence>
<keyword evidence="11" id="KW-0809">Transit peptide</keyword>
<evidence type="ECO:0000256" key="1">
    <source>
        <dbReference type="ARBA" id="ARBA00004508"/>
    </source>
</evidence>
<evidence type="ECO:0000256" key="4">
    <source>
        <dbReference type="ARBA" id="ARBA00022640"/>
    </source>
</evidence>
<evidence type="ECO:0000256" key="5">
    <source>
        <dbReference type="ARBA" id="ARBA00022679"/>
    </source>
</evidence>
<evidence type="ECO:0000256" key="13">
    <source>
        <dbReference type="ARBA" id="ARBA00023136"/>
    </source>
</evidence>
<evidence type="ECO:0000256" key="2">
    <source>
        <dbReference type="ARBA" id="ARBA00010794"/>
    </source>
</evidence>
<dbReference type="GO" id="GO:0009507">
    <property type="term" value="C:chloroplast"/>
    <property type="evidence" value="ECO:0007669"/>
    <property type="project" value="UniProtKB-SubCell"/>
</dbReference>
<comment type="catalytic activity">
    <reaction evidence="16">
        <text>phytol + CTP = phytyl phosphate + CDP + H(+)</text>
        <dbReference type="Rhea" id="RHEA:38055"/>
        <dbReference type="ChEBI" id="CHEBI:15378"/>
        <dbReference type="ChEBI" id="CHEBI:17327"/>
        <dbReference type="ChEBI" id="CHEBI:37563"/>
        <dbReference type="ChEBI" id="CHEBI:58069"/>
        <dbReference type="ChEBI" id="CHEBI:75483"/>
        <dbReference type="EC" id="2.7.1.182"/>
    </reaction>
</comment>
<keyword evidence="5" id="KW-0808">Transferase</keyword>
<keyword evidence="10" id="KW-0862">Zinc</keyword>
<protein>
    <recommendedName>
        <fullName evidence="15">phytol kinase</fullName>
        <ecNumber evidence="15">2.7.1.182</ecNumber>
    </recommendedName>
</protein>
<comment type="pathway">
    <text evidence="14">Cofactor biosynthesis; tocopherol biosynthesis.</text>
</comment>
<keyword evidence="12" id="KW-1133">Transmembrane helix</keyword>
<evidence type="ECO:0000256" key="6">
    <source>
        <dbReference type="ARBA" id="ARBA00022692"/>
    </source>
</evidence>
<sequence>MDMIQDDVIRTAVLQIYAVASRDTQTRPADQANQQQARDTADSGDNGEPVDSLAPSTNDLIHSSLYLLMVAVLPLWQTASFRNPPPSPRRWPPTVISGFMRLLLRMQSFKPISQRLAAGVAEARELLRELATGEAESGAGGTVEGTAAVAAVVAEAAAPTAAPEPAAPLRRANAEELVRLLVSELTKTPCCMMRATPDSTSLPVVVVVVVSYIADLAGALADSHILEHTARAAVTALELVGATAAAGETGEAAGGAAGKAADDRTAVELEALAGRLVRWGAGEQGSEGNGTVAAATRLSQLEVGVLRALASPSEMAAVLRTCANPVCVNFEGDSDAGLRLAACGRCGAAWYCCRDCQTAHWRTGHRAECSGGAATATAAGARAATGLAEGD</sequence>
<evidence type="ECO:0000256" key="11">
    <source>
        <dbReference type="ARBA" id="ARBA00022946"/>
    </source>
</evidence>
<feature type="compositionally biased region" description="Polar residues" evidence="18">
    <location>
        <begin position="24"/>
        <end position="38"/>
    </location>
</feature>
<evidence type="ECO:0000256" key="8">
    <source>
        <dbReference type="ARBA" id="ARBA00022771"/>
    </source>
</evidence>
<dbReference type="PROSITE" id="PS50865">
    <property type="entry name" value="ZF_MYND_2"/>
    <property type="match status" value="1"/>
</dbReference>
<dbReference type="SUPFAM" id="SSF144232">
    <property type="entry name" value="HIT/MYND zinc finger-like"/>
    <property type="match status" value="1"/>
</dbReference>
<dbReference type="PANTHER" id="PTHR32523">
    <property type="entry name" value="PHYTOL KINASE 1, CHLOROPLASTIC"/>
    <property type="match status" value="1"/>
</dbReference>
<evidence type="ECO:0000313" key="21">
    <source>
        <dbReference type="Proteomes" id="UP001165080"/>
    </source>
</evidence>
<evidence type="ECO:0000256" key="17">
    <source>
        <dbReference type="PROSITE-ProRule" id="PRU00134"/>
    </source>
</evidence>
<organism evidence="20 21">
    <name type="scientific">Pleodorina starrii</name>
    <dbReference type="NCBI Taxonomy" id="330485"/>
    <lineage>
        <taxon>Eukaryota</taxon>
        <taxon>Viridiplantae</taxon>
        <taxon>Chlorophyta</taxon>
        <taxon>core chlorophytes</taxon>
        <taxon>Chlorophyceae</taxon>
        <taxon>CS clade</taxon>
        <taxon>Chlamydomonadales</taxon>
        <taxon>Volvocaceae</taxon>
        <taxon>Pleodorina</taxon>
    </lineage>
</organism>
<evidence type="ECO:0000256" key="10">
    <source>
        <dbReference type="ARBA" id="ARBA00022833"/>
    </source>
</evidence>